<dbReference type="EMBL" id="FNXT01000896">
    <property type="protein sequence ID" value="SZX69041.1"/>
    <property type="molecule type" value="Genomic_DNA"/>
</dbReference>
<dbReference type="Proteomes" id="UP000256970">
    <property type="component" value="Unassembled WGS sequence"/>
</dbReference>
<organism evidence="1 2">
    <name type="scientific">Tetradesmus obliquus</name>
    <name type="common">Green alga</name>
    <name type="synonym">Acutodesmus obliquus</name>
    <dbReference type="NCBI Taxonomy" id="3088"/>
    <lineage>
        <taxon>Eukaryota</taxon>
        <taxon>Viridiplantae</taxon>
        <taxon>Chlorophyta</taxon>
        <taxon>core chlorophytes</taxon>
        <taxon>Chlorophyceae</taxon>
        <taxon>CS clade</taxon>
        <taxon>Sphaeropleales</taxon>
        <taxon>Scenedesmaceae</taxon>
        <taxon>Tetradesmus</taxon>
    </lineage>
</organism>
<protein>
    <submittedName>
        <fullName evidence="1">Uncharacterized protein</fullName>
    </submittedName>
</protein>
<accession>A0A383VV05</accession>
<dbReference type="AlphaFoldDB" id="A0A383VV05"/>
<sequence length="134" mass="14759">MASLQARYTPISYKQAAVATSTARKALGIVAKASKGSSGKAATKQVSYGKDWYEQTRNAARPSRTVREEIAYRQEANRLANNGKERKDLYTDNWDGSEYKGSKFNILTVLALLSILTPVLGLVFAYTTFGVLWG</sequence>
<evidence type="ECO:0000313" key="1">
    <source>
        <dbReference type="EMBL" id="SZX69041.1"/>
    </source>
</evidence>
<gene>
    <name evidence="1" type="ORF">BQ4739_LOCUS9346</name>
</gene>
<evidence type="ECO:0000313" key="2">
    <source>
        <dbReference type="Proteomes" id="UP000256970"/>
    </source>
</evidence>
<keyword evidence="2" id="KW-1185">Reference proteome</keyword>
<proteinExistence type="predicted"/>
<name>A0A383VV05_TETOB</name>
<reference evidence="1 2" key="1">
    <citation type="submission" date="2016-10" db="EMBL/GenBank/DDBJ databases">
        <authorList>
            <person name="Cai Z."/>
        </authorList>
    </citation>
    <scope>NUCLEOTIDE SEQUENCE [LARGE SCALE GENOMIC DNA]</scope>
</reference>